<reference evidence="3" key="1">
    <citation type="submission" date="2017-01" db="EMBL/GenBank/DDBJ databases">
        <title>A deep insight into the sialotranscriptome of adult male and female Cluex tarsalis mosquitoes.</title>
        <authorList>
            <person name="Ribeiro J.M."/>
            <person name="Moreira F."/>
            <person name="Bernard K.A."/>
            <person name="Calvo E."/>
        </authorList>
    </citation>
    <scope>NUCLEOTIDE SEQUENCE</scope>
    <source>
        <strain evidence="3">Kern County</strain>
        <tissue evidence="3">Salivary glands</tissue>
    </source>
</reference>
<protein>
    <submittedName>
        <fullName evidence="3">Putative preproleucokinin</fullName>
    </submittedName>
</protein>
<feature type="region of interest" description="Disordered" evidence="1">
    <location>
        <begin position="88"/>
        <end position="138"/>
    </location>
</feature>
<feature type="chain" id="PRO_5013383793" evidence="2">
    <location>
        <begin position="21"/>
        <end position="243"/>
    </location>
</feature>
<sequence>MTRLVLHLVLALVASGTVMALEQDQGDASEANGDELTRIINGCEWTSRQNVISEILLERYRKYVMDRFLLLDDVCAVHEWNKNLKEPKEFGEENELGEGKNNNDFHNTQEQVQDNNEDDDDDDPSPQKSPSNSTCNKSAKDSFICLTSQLGDPTMNAIILDNLELICDPRYSSSIASGAQKRSKYVSKQKFFSWGGKRNNANVFYPWGGKRNTGRVHRQPKVVIRNPFHSWGGKRNSGDGQDF</sequence>
<proteinExistence type="predicted"/>
<name>A0A1Q3FRJ6_CULTA</name>
<evidence type="ECO:0000256" key="1">
    <source>
        <dbReference type="SAM" id="MobiDB-lite"/>
    </source>
</evidence>
<feature type="compositionally biased region" description="Acidic residues" evidence="1">
    <location>
        <begin position="115"/>
        <end position="124"/>
    </location>
</feature>
<dbReference type="AlphaFoldDB" id="A0A1Q3FRJ6"/>
<feature type="compositionally biased region" description="Basic and acidic residues" evidence="1">
    <location>
        <begin position="88"/>
        <end position="103"/>
    </location>
</feature>
<dbReference type="EMBL" id="GFDL01004943">
    <property type="protein sequence ID" value="JAV30102.1"/>
    <property type="molecule type" value="Transcribed_RNA"/>
</dbReference>
<feature type="signal peptide" evidence="2">
    <location>
        <begin position="1"/>
        <end position="20"/>
    </location>
</feature>
<organism evidence="3">
    <name type="scientific">Culex tarsalis</name>
    <name type="common">Encephalitis mosquito</name>
    <dbReference type="NCBI Taxonomy" id="7177"/>
    <lineage>
        <taxon>Eukaryota</taxon>
        <taxon>Metazoa</taxon>
        <taxon>Ecdysozoa</taxon>
        <taxon>Arthropoda</taxon>
        <taxon>Hexapoda</taxon>
        <taxon>Insecta</taxon>
        <taxon>Pterygota</taxon>
        <taxon>Neoptera</taxon>
        <taxon>Endopterygota</taxon>
        <taxon>Diptera</taxon>
        <taxon>Nematocera</taxon>
        <taxon>Culicoidea</taxon>
        <taxon>Culicidae</taxon>
        <taxon>Culicinae</taxon>
        <taxon>Culicini</taxon>
        <taxon>Culex</taxon>
        <taxon>Culex</taxon>
    </lineage>
</organism>
<evidence type="ECO:0000313" key="3">
    <source>
        <dbReference type="EMBL" id="JAV30102.1"/>
    </source>
</evidence>
<accession>A0A1Q3FRJ6</accession>
<keyword evidence="2" id="KW-0732">Signal</keyword>
<evidence type="ECO:0000256" key="2">
    <source>
        <dbReference type="SAM" id="SignalP"/>
    </source>
</evidence>